<dbReference type="RefSeq" id="WP_261515394.1">
    <property type="nucleotide sequence ID" value="NZ_JAODNV010000009.1"/>
</dbReference>
<dbReference type="InterPro" id="IPR042099">
    <property type="entry name" value="ANL_N_sf"/>
</dbReference>
<evidence type="ECO:0000256" key="2">
    <source>
        <dbReference type="ARBA" id="ARBA00022840"/>
    </source>
</evidence>
<comment type="caution">
    <text evidence="5">The sequence shown here is derived from an EMBL/GenBank/DDBJ whole genome shotgun (WGS) entry which is preliminary data.</text>
</comment>
<dbReference type="Proteomes" id="UP001149009">
    <property type="component" value="Unassembled WGS sequence"/>
</dbReference>
<dbReference type="InterPro" id="IPR045851">
    <property type="entry name" value="AMP-bd_C_sf"/>
</dbReference>
<evidence type="ECO:0000313" key="5">
    <source>
        <dbReference type="EMBL" id="MCT8990521.1"/>
    </source>
</evidence>
<evidence type="ECO:0000259" key="4">
    <source>
        <dbReference type="Pfam" id="PF00501"/>
    </source>
</evidence>
<gene>
    <name evidence="5" type="ORF">NYR54_09485</name>
</gene>
<evidence type="ECO:0000313" key="6">
    <source>
        <dbReference type="Proteomes" id="UP001149009"/>
    </source>
</evidence>
<accession>A0A9X2X9C5</accession>
<dbReference type="Gene3D" id="3.30.300.30">
    <property type="match status" value="1"/>
</dbReference>
<keyword evidence="5" id="KW-0436">Ligase</keyword>
<keyword evidence="2" id="KW-0067">ATP-binding</keyword>
<dbReference type="PROSITE" id="PS00455">
    <property type="entry name" value="AMP_BINDING"/>
    <property type="match status" value="1"/>
</dbReference>
<dbReference type="GO" id="GO:0016020">
    <property type="term" value="C:membrane"/>
    <property type="evidence" value="ECO:0007669"/>
    <property type="project" value="TreeGrafter"/>
</dbReference>
<organism evidence="5 6">
    <name type="scientific">Chelativorans petroleitrophicus</name>
    <dbReference type="NCBI Taxonomy" id="2975484"/>
    <lineage>
        <taxon>Bacteria</taxon>
        <taxon>Pseudomonadati</taxon>
        <taxon>Pseudomonadota</taxon>
        <taxon>Alphaproteobacteria</taxon>
        <taxon>Hyphomicrobiales</taxon>
        <taxon>Phyllobacteriaceae</taxon>
        <taxon>Chelativorans</taxon>
    </lineage>
</organism>
<proteinExistence type="predicted"/>
<evidence type="ECO:0000256" key="1">
    <source>
        <dbReference type="ARBA" id="ARBA00022741"/>
    </source>
</evidence>
<protein>
    <submittedName>
        <fullName evidence="5">Long-chain fatty acid--CoA ligase</fullName>
    </submittedName>
</protein>
<keyword evidence="6" id="KW-1185">Reference proteome</keyword>
<dbReference type="InterPro" id="IPR020845">
    <property type="entry name" value="AMP-binding_CS"/>
</dbReference>
<dbReference type="AlphaFoldDB" id="A0A9X2X9C5"/>
<dbReference type="Pfam" id="PF23562">
    <property type="entry name" value="AMP-binding_C_3"/>
    <property type="match status" value="1"/>
</dbReference>
<dbReference type="Pfam" id="PF00501">
    <property type="entry name" value="AMP-binding"/>
    <property type="match status" value="1"/>
</dbReference>
<dbReference type="SUPFAM" id="SSF56801">
    <property type="entry name" value="Acetyl-CoA synthetase-like"/>
    <property type="match status" value="1"/>
</dbReference>
<name>A0A9X2X9C5_9HYPH</name>
<evidence type="ECO:0000256" key="3">
    <source>
        <dbReference type="ARBA" id="ARBA00024484"/>
    </source>
</evidence>
<dbReference type="GO" id="GO:0005524">
    <property type="term" value="F:ATP binding"/>
    <property type="evidence" value="ECO:0007669"/>
    <property type="project" value="UniProtKB-KW"/>
</dbReference>
<dbReference type="PANTHER" id="PTHR43272:SF33">
    <property type="entry name" value="AMP-BINDING DOMAIN-CONTAINING PROTEIN-RELATED"/>
    <property type="match status" value="1"/>
</dbReference>
<dbReference type="PANTHER" id="PTHR43272">
    <property type="entry name" value="LONG-CHAIN-FATTY-ACID--COA LIGASE"/>
    <property type="match status" value="1"/>
</dbReference>
<dbReference type="GO" id="GO:0004467">
    <property type="term" value="F:long-chain fatty acid-CoA ligase activity"/>
    <property type="evidence" value="ECO:0007669"/>
    <property type="project" value="UniProtKB-EC"/>
</dbReference>
<dbReference type="EMBL" id="JAODNV010000009">
    <property type="protein sequence ID" value="MCT8990521.1"/>
    <property type="molecule type" value="Genomic_DNA"/>
</dbReference>
<dbReference type="Gene3D" id="3.40.50.12780">
    <property type="entry name" value="N-terminal domain of ligase-like"/>
    <property type="match status" value="1"/>
</dbReference>
<keyword evidence="1" id="KW-0547">Nucleotide-binding</keyword>
<comment type="catalytic activity">
    <reaction evidence="3">
        <text>a long-chain fatty acid + ATP + CoA = a long-chain fatty acyl-CoA + AMP + diphosphate</text>
        <dbReference type="Rhea" id="RHEA:15421"/>
        <dbReference type="ChEBI" id="CHEBI:30616"/>
        <dbReference type="ChEBI" id="CHEBI:33019"/>
        <dbReference type="ChEBI" id="CHEBI:57287"/>
        <dbReference type="ChEBI" id="CHEBI:57560"/>
        <dbReference type="ChEBI" id="CHEBI:83139"/>
        <dbReference type="ChEBI" id="CHEBI:456215"/>
        <dbReference type="EC" id="6.2.1.3"/>
    </reaction>
    <physiologicalReaction direction="left-to-right" evidence="3">
        <dbReference type="Rhea" id="RHEA:15422"/>
    </physiologicalReaction>
</comment>
<feature type="domain" description="AMP-dependent synthetase/ligase" evidence="4">
    <location>
        <begin position="23"/>
        <end position="436"/>
    </location>
</feature>
<reference evidence="5" key="1">
    <citation type="submission" date="2022-08" db="EMBL/GenBank/DDBJ databases">
        <title>Chelativorans sichuanense sp. nov., a paraffin oil-degrading bacterium isolated from a mixture of oil-based drill cuttings and paddy soil.</title>
        <authorList>
            <person name="Yu J."/>
            <person name="Liu H."/>
            <person name="Chen Q."/>
        </authorList>
    </citation>
    <scope>NUCLEOTIDE SEQUENCE</scope>
    <source>
        <strain evidence="5">SCAU 2101</strain>
    </source>
</reference>
<dbReference type="InterPro" id="IPR000873">
    <property type="entry name" value="AMP-dep_synth/lig_dom"/>
</dbReference>
<sequence>MTHAHLAEYERLRRTTAPALLCERARAEPDGIAFRSKHRGLYRERSWKAYAEAVARCAAAFQKLGLAPGDRVAIMGDPCEEWVIADLAAQAIGCVTYGIYPTASAEELEYQMRDGGAVLFVAEDQEYVDKILSVAERLMALRYIVVIDDTALFAYDDPRLLTYARIVETETADLGWLEKQVAKLDPAAPAFIVYTSGTTGAPKGAVIAHGKHLAATYNIITHYPMLTKEQRTVVFLPLCHVLGRDIAITMPLFSRLVPHYGEDIEDLSTTFFEVAPTVLFTVPRYLQKFASQILIGISNSTGVKRGAYEFAMKVARRAAQARWEGKRSAIDNAAFAAAWAAVFRPILNKLGFDKLELVISGGAPLPSETAALWQIYGINVLEMYGQTETAGGIVAGQQGPYARPGTVGTVPVGWEVRLAEDGEIHVRSPDLFEGYWNNEEATRAAFTEDGWLRTGDIGTWEDGNLRLIDRARDFIVTSGGKTISPAYIENVMRASPYLSEVVVFGHGRKYLTALVEIDFDMVADWARANDIPYSGFTNLAENPRTRELIRAEIARGNEKLARVEQIKDFRILPKMLDPEEDGEPVTPTRKVKRALMYERFKALVDEMYDDREERLVAAAVGAG</sequence>